<sequence>MAEDEIKIIKGIKKVSQHEDLEAQEAEEIMKEIMAGKVLDSQLGAFLTALVMKGETIEEITGFARAMREFSNRIVPLIKGELIDTCGTGGDKIKTFNISTISALVVAGAGLPVAKHGNRAVTSNCGSADLLEGLGVKIDLKPEQVKESIEKIGIGFMFAPLFHPAMKFAMPTRRALKMRTVFNILGPLTNPANARCHVLGVFQKDLAPIMAKVLQDLDAKHVYTVYNSFGIDELAPLGINYITEYYNGHIETHAITNQDLNIPDCSIEDIQAGSLEENLKIAVKILSNQTTDAKYMTILMNAALALKCGKMAEDLQEGISIAKNTIDSGKAFKKLEELVEISGGNKDILKNLV</sequence>
<dbReference type="InterPro" id="IPR000312">
    <property type="entry name" value="Glycosyl_Trfase_fam3"/>
</dbReference>
<dbReference type="InterPro" id="IPR035902">
    <property type="entry name" value="Nuc_phospho_transferase"/>
</dbReference>
<feature type="domain" description="Glycosyl transferase family 3" evidence="8">
    <location>
        <begin position="80"/>
        <end position="331"/>
    </location>
</feature>
<comment type="pathway">
    <text evidence="1">Amino-acid biosynthesis; L-tryptophan biosynthesis; L-tryptophan from chorismate: step 2/5.</text>
</comment>
<dbReference type="AlphaFoldDB" id="A0A0F9SBI3"/>
<dbReference type="EMBL" id="LAZR01000556">
    <property type="protein sequence ID" value="KKN64389.1"/>
    <property type="molecule type" value="Genomic_DNA"/>
</dbReference>
<dbReference type="NCBIfam" id="TIGR01245">
    <property type="entry name" value="trpD"/>
    <property type="match status" value="1"/>
</dbReference>
<dbReference type="SUPFAM" id="SSF52418">
    <property type="entry name" value="Nucleoside phosphorylase/phosphoribosyltransferase catalytic domain"/>
    <property type="match status" value="1"/>
</dbReference>
<evidence type="ECO:0000256" key="7">
    <source>
        <dbReference type="ARBA" id="ARBA00023141"/>
    </source>
</evidence>
<keyword evidence="3" id="KW-0028">Amino-acid biosynthesis</keyword>
<dbReference type="SUPFAM" id="SSF47648">
    <property type="entry name" value="Nucleoside phosphorylase/phosphoribosyltransferase N-terminal domain"/>
    <property type="match status" value="1"/>
</dbReference>
<dbReference type="InterPro" id="IPR036320">
    <property type="entry name" value="Glycosyl_Trfase_fam3_N_dom_sf"/>
</dbReference>
<dbReference type="PANTHER" id="PTHR43285:SF2">
    <property type="entry name" value="ANTHRANILATE PHOSPHORIBOSYLTRANSFERASE"/>
    <property type="match status" value="1"/>
</dbReference>
<feature type="domain" description="Glycosyl transferase family 3 N-terminal" evidence="9">
    <location>
        <begin position="12"/>
        <end position="70"/>
    </location>
</feature>
<dbReference type="Pfam" id="PF00591">
    <property type="entry name" value="Glycos_transf_3"/>
    <property type="match status" value="1"/>
</dbReference>
<evidence type="ECO:0000256" key="3">
    <source>
        <dbReference type="ARBA" id="ARBA00022605"/>
    </source>
</evidence>
<dbReference type="Gene3D" id="3.40.1030.10">
    <property type="entry name" value="Nucleoside phosphorylase/phosphoribosyltransferase catalytic domain"/>
    <property type="match status" value="1"/>
</dbReference>
<proteinExistence type="inferred from homology"/>
<keyword evidence="5" id="KW-0808">Transferase</keyword>
<dbReference type="Gene3D" id="1.20.970.10">
    <property type="entry name" value="Transferase, Pyrimidine Nucleoside Phosphorylase, Chain C"/>
    <property type="match status" value="1"/>
</dbReference>
<dbReference type="Pfam" id="PF02885">
    <property type="entry name" value="Glycos_trans_3N"/>
    <property type="match status" value="1"/>
</dbReference>
<organism evidence="10">
    <name type="scientific">marine sediment metagenome</name>
    <dbReference type="NCBI Taxonomy" id="412755"/>
    <lineage>
        <taxon>unclassified sequences</taxon>
        <taxon>metagenomes</taxon>
        <taxon>ecological metagenomes</taxon>
    </lineage>
</organism>
<evidence type="ECO:0000256" key="6">
    <source>
        <dbReference type="ARBA" id="ARBA00022822"/>
    </source>
</evidence>
<reference evidence="10" key="1">
    <citation type="journal article" date="2015" name="Nature">
        <title>Complex archaea that bridge the gap between prokaryotes and eukaryotes.</title>
        <authorList>
            <person name="Spang A."/>
            <person name="Saw J.H."/>
            <person name="Jorgensen S.L."/>
            <person name="Zaremba-Niedzwiedzka K."/>
            <person name="Martijn J."/>
            <person name="Lind A.E."/>
            <person name="van Eijk R."/>
            <person name="Schleper C."/>
            <person name="Guy L."/>
            <person name="Ettema T.J."/>
        </authorList>
    </citation>
    <scope>NUCLEOTIDE SEQUENCE</scope>
</reference>
<keyword evidence="7" id="KW-0057">Aromatic amino acid biosynthesis</keyword>
<evidence type="ECO:0000256" key="2">
    <source>
        <dbReference type="ARBA" id="ARBA00011948"/>
    </source>
</evidence>
<evidence type="ECO:0000259" key="9">
    <source>
        <dbReference type="Pfam" id="PF02885"/>
    </source>
</evidence>
<dbReference type="GO" id="GO:0000162">
    <property type="term" value="P:L-tryptophan biosynthetic process"/>
    <property type="evidence" value="ECO:0007669"/>
    <property type="project" value="UniProtKB-KW"/>
</dbReference>
<accession>A0A0F9SBI3</accession>
<evidence type="ECO:0000259" key="8">
    <source>
        <dbReference type="Pfam" id="PF00591"/>
    </source>
</evidence>
<protein>
    <recommendedName>
        <fullName evidence="2">anthranilate phosphoribosyltransferase</fullName>
        <ecNumber evidence="2">2.4.2.18</ecNumber>
    </recommendedName>
</protein>
<dbReference type="InterPro" id="IPR017459">
    <property type="entry name" value="Glycosyl_Trfase_fam3_N_dom"/>
</dbReference>
<keyword evidence="4" id="KW-0328">Glycosyltransferase</keyword>
<gene>
    <name evidence="10" type="ORF">LCGC14_0491890</name>
</gene>
<dbReference type="PANTHER" id="PTHR43285">
    <property type="entry name" value="ANTHRANILATE PHOSPHORIBOSYLTRANSFERASE"/>
    <property type="match status" value="1"/>
</dbReference>
<evidence type="ECO:0000256" key="5">
    <source>
        <dbReference type="ARBA" id="ARBA00022679"/>
    </source>
</evidence>
<dbReference type="HAMAP" id="MF_00211">
    <property type="entry name" value="TrpD"/>
    <property type="match status" value="1"/>
</dbReference>
<dbReference type="GO" id="GO:0005829">
    <property type="term" value="C:cytosol"/>
    <property type="evidence" value="ECO:0007669"/>
    <property type="project" value="TreeGrafter"/>
</dbReference>
<dbReference type="GO" id="GO:0004048">
    <property type="term" value="F:anthranilate phosphoribosyltransferase activity"/>
    <property type="evidence" value="ECO:0007669"/>
    <property type="project" value="UniProtKB-EC"/>
</dbReference>
<evidence type="ECO:0000313" key="10">
    <source>
        <dbReference type="EMBL" id="KKN64389.1"/>
    </source>
</evidence>
<evidence type="ECO:0000256" key="4">
    <source>
        <dbReference type="ARBA" id="ARBA00022676"/>
    </source>
</evidence>
<dbReference type="EC" id="2.4.2.18" evidence="2"/>
<evidence type="ECO:0000256" key="1">
    <source>
        <dbReference type="ARBA" id="ARBA00004907"/>
    </source>
</evidence>
<comment type="caution">
    <text evidence="10">The sequence shown here is derived from an EMBL/GenBank/DDBJ whole genome shotgun (WGS) entry which is preliminary data.</text>
</comment>
<keyword evidence="6" id="KW-0822">Tryptophan biosynthesis</keyword>
<name>A0A0F9SBI3_9ZZZZ</name>
<dbReference type="FunFam" id="3.40.1030.10:FF:000002">
    <property type="entry name" value="Anthranilate phosphoribosyltransferase"/>
    <property type="match status" value="1"/>
</dbReference>
<dbReference type="InterPro" id="IPR005940">
    <property type="entry name" value="Anthranilate_Pribosyl_Tfrase"/>
</dbReference>